<protein>
    <submittedName>
        <fullName evidence="1">Uncharacterized protein</fullName>
    </submittedName>
</protein>
<sequence length="95" mass="10469">MFLRLLDLRDAHLLFLTSELSDPCGVLEKTVSASPYNSSRREGQLFLARPCEKGKGTIATQSSELSTFADISSTFFSVSIIGIPLQPEYLQKVEA</sequence>
<dbReference type="EMBL" id="BGPR01114712">
    <property type="protein sequence ID" value="GBN01811.1"/>
    <property type="molecule type" value="Genomic_DNA"/>
</dbReference>
<comment type="caution">
    <text evidence="1">The sequence shown here is derived from an EMBL/GenBank/DDBJ whole genome shotgun (WGS) entry which is preliminary data.</text>
</comment>
<name>A0A4Y2KH92_ARAVE</name>
<keyword evidence="2" id="KW-1185">Reference proteome</keyword>
<gene>
    <name evidence="1" type="ORF">AVEN_139737_1</name>
</gene>
<dbReference type="AlphaFoldDB" id="A0A4Y2KH92"/>
<evidence type="ECO:0000313" key="1">
    <source>
        <dbReference type="EMBL" id="GBN01811.1"/>
    </source>
</evidence>
<reference evidence="1 2" key="1">
    <citation type="journal article" date="2019" name="Sci. Rep.">
        <title>Orb-weaving spider Araneus ventricosus genome elucidates the spidroin gene catalogue.</title>
        <authorList>
            <person name="Kono N."/>
            <person name="Nakamura H."/>
            <person name="Ohtoshi R."/>
            <person name="Moran D.A.P."/>
            <person name="Shinohara A."/>
            <person name="Yoshida Y."/>
            <person name="Fujiwara M."/>
            <person name="Mori M."/>
            <person name="Tomita M."/>
            <person name="Arakawa K."/>
        </authorList>
    </citation>
    <scope>NUCLEOTIDE SEQUENCE [LARGE SCALE GENOMIC DNA]</scope>
</reference>
<evidence type="ECO:0000313" key="2">
    <source>
        <dbReference type="Proteomes" id="UP000499080"/>
    </source>
</evidence>
<organism evidence="1 2">
    <name type="scientific">Araneus ventricosus</name>
    <name type="common">Orbweaver spider</name>
    <name type="synonym">Epeira ventricosa</name>
    <dbReference type="NCBI Taxonomy" id="182803"/>
    <lineage>
        <taxon>Eukaryota</taxon>
        <taxon>Metazoa</taxon>
        <taxon>Ecdysozoa</taxon>
        <taxon>Arthropoda</taxon>
        <taxon>Chelicerata</taxon>
        <taxon>Arachnida</taxon>
        <taxon>Araneae</taxon>
        <taxon>Araneomorphae</taxon>
        <taxon>Entelegynae</taxon>
        <taxon>Araneoidea</taxon>
        <taxon>Araneidae</taxon>
        <taxon>Araneus</taxon>
    </lineage>
</organism>
<proteinExistence type="predicted"/>
<accession>A0A4Y2KH92</accession>
<dbReference type="Proteomes" id="UP000499080">
    <property type="component" value="Unassembled WGS sequence"/>
</dbReference>